<organism evidence="2">
    <name type="scientific">marine sediment metagenome</name>
    <dbReference type="NCBI Taxonomy" id="412755"/>
    <lineage>
        <taxon>unclassified sequences</taxon>
        <taxon>metagenomes</taxon>
        <taxon>ecological metagenomes</taxon>
    </lineage>
</organism>
<dbReference type="EMBL" id="BARS01028249">
    <property type="protein sequence ID" value="GAG06237.1"/>
    <property type="molecule type" value="Genomic_DNA"/>
</dbReference>
<proteinExistence type="predicted"/>
<accession>X0V4B7</accession>
<comment type="caution">
    <text evidence="2">The sequence shown here is derived from an EMBL/GenBank/DDBJ whole genome shotgun (WGS) entry which is preliminary data.</text>
</comment>
<feature type="transmembrane region" description="Helical" evidence="1">
    <location>
        <begin position="12"/>
        <end position="31"/>
    </location>
</feature>
<keyword evidence="1" id="KW-0472">Membrane</keyword>
<protein>
    <submittedName>
        <fullName evidence="2">Uncharacterized protein</fullName>
    </submittedName>
</protein>
<sequence>MALNELKQRIPGYIALGLLVTLTTIWTYWGVG</sequence>
<keyword evidence="1" id="KW-0812">Transmembrane</keyword>
<keyword evidence="1" id="KW-1133">Transmembrane helix</keyword>
<feature type="non-terminal residue" evidence="2">
    <location>
        <position position="32"/>
    </location>
</feature>
<reference evidence="2" key="1">
    <citation type="journal article" date="2014" name="Front. Microbiol.">
        <title>High frequency of phylogenetically diverse reductive dehalogenase-homologous genes in deep subseafloor sedimentary metagenomes.</title>
        <authorList>
            <person name="Kawai M."/>
            <person name="Futagami T."/>
            <person name="Toyoda A."/>
            <person name="Takaki Y."/>
            <person name="Nishi S."/>
            <person name="Hori S."/>
            <person name="Arai W."/>
            <person name="Tsubouchi T."/>
            <person name="Morono Y."/>
            <person name="Uchiyama I."/>
            <person name="Ito T."/>
            <person name="Fujiyama A."/>
            <person name="Inagaki F."/>
            <person name="Takami H."/>
        </authorList>
    </citation>
    <scope>NUCLEOTIDE SEQUENCE</scope>
    <source>
        <strain evidence="2">Expedition CK06-06</strain>
    </source>
</reference>
<name>X0V4B7_9ZZZZ</name>
<dbReference type="AlphaFoldDB" id="X0V4B7"/>
<evidence type="ECO:0000313" key="2">
    <source>
        <dbReference type="EMBL" id="GAG06237.1"/>
    </source>
</evidence>
<evidence type="ECO:0000256" key="1">
    <source>
        <dbReference type="SAM" id="Phobius"/>
    </source>
</evidence>
<gene>
    <name evidence="2" type="ORF">S01H1_44292</name>
</gene>